<dbReference type="InterPro" id="IPR039420">
    <property type="entry name" value="WalR-like"/>
</dbReference>
<dbReference type="GO" id="GO:0000156">
    <property type="term" value="F:phosphorelay response regulator activity"/>
    <property type="evidence" value="ECO:0007669"/>
    <property type="project" value="TreeGrafter"/>
</dbReference>
<keyword evidence="6 11" id="KW-0238">DNA-binding</keyword>
<feature type="domain" description="OmpR/PhoB-type" evidence="13">
    <location>
        <begin position="129"/>
        <end position="228"/>
    </location>
</feature>
<evidence type="ECO:0000256" key="3">
    <source>
        <dbReference type="ARBA" id="ARBA00022553"/>
    </source>
</evidence>
<organism evidence="14 15">
    <name type="scientific">Streptomyces sulfonofaciens</name>
    <dbReference type="NCBI Taxonomy" id="68272"/>
    <lineage>
        <taxon>Bacteria</taxon>
        <taxon>Bacillati</taxon>
        <taxon>Actinomycetota</taxon>
        <taxon>Actinomycetes</taxon>
        <taxon>Kitasatosporales</taxon>
        <taxon>Streptomycetaceae</taxon>
        <taxon>Streptomyces</taxon>
    </lineage>
</organism>
<dbReference type="SMART" id="SM00448">
    <property type="entry name" value="REC"/>
    <property type="match status" value="1"/>
</dbReference>
<dbReference type="InterPro" id="IPR001867">
    <property type="entry name" value="OmpR/PhoB-type_DNA-bd"/>
</dbReference>
<dbReference type="PANTHER" id="PTHR48111">
    <property type="entry name" value="REGULATOR OF RPOS"/>
    <property type="match status" value="1"/>
</dbReference>
<name>A0A919GI98_9ACTN</name>
<evidence type="ECO:0000256" key="5">
    <source>
        <dbReference type="ARBA" id="ARBA00023015"/>
    </source>
</evidence>
<sequence length="228" mass="25651">MTMTRVLVVDDEPQIVRALELNLKARAYEVDSAGDGATALRIAADRHPDVIVLDLGLPDMDGVDVIRDLRGWTRVPVLVLSARHSSDEKVQALDAGADDYVTKPFGMDELLARLRAAVRRAEPPGGEGDSVVEAHGFTVDLNAKKVHREGRDVRLTPTEWHLLEVLVRNAGRLVGQKQLLQEVWGPSYQTETNYLRVYMAQLRRKLEENPSHPRHFITEPGMGYRFER</sequence>
<feature type="modified residue" description="4-aspartylphosphate" evidence="10">
    <location>
        <position position="54"/>
    </location>
</feature>
<evidence type="ECO:0000256" key="9">
    <source>
        <dbReference type="ARBA" id="ARBA00074083"/>
    </source>
</evidence>
<dbReference type="GO" id="GO:0032993">
    <property type="term" value="C:protein-DNA complex"/>
    <property type="evidence" value="ECO:0007669"/>
    <property type="project" value="TreeGrafter"/>
</dbReference>
<dbReference type="GO" id="GO:0042802">
    <property type="term" value="F:identical protein binding"/>
    <property type="evidence" value="ECO:0007669"/>
    <property type="project" value="UniProtKB-ARBA"/>
</dbReference>
<evidence type="ECO:0000313" key="14">
    <source>
        <dbReference type="EMBL" id="GHH84614.1"/>
    </source>
</evidence>
<dbReference type="AlphaFoldDB" id="A0A919GI98"/>
<dbReference type="PROSITE" id="PS51755">
    <property type="entry name" value="OMPR_PHOB"/>
    <property type="match status" value="1"/>
</dbReference>
<dbReference type="InterPro" id="IPR036388">
    <property type="entry name" value="WH-like_DNA-bd_sf"/>
</dbReference>
<evidence type="ECO:0000256" key="1">
    <source>
        <dbReference type="ARBA" id="ARBA00004496"/>
    </source>
</evidence>
<dbReference type="GO" id="GO:0045893">
    <property type="term" value="P:positive regulation of DNA-templated transcription"/>
    <property type="evidence" value="ECO:0007669"/>
    <property type="project" value="UniProtKB-ARBA"/>
</dbReference>
<keyword evidence="5" id="KW-0805">Transcription regulation</keyword>
<dbReference type="FunFam" id="3.40.50.2300:FF:000021">
    <property type="entry name" value="Two-component system response regulator KdpE"/>
    <property type="match status" value="1"/>
</dbReference>
<comment type="function">
    <text evidence="8">Member of the two-component regulatory system KdpD/KdpE involved in the regulation of the kdp operon. Upon phosphorylation by KdpD, functions as a transcription regulator by direct binding to promoter regions of target genes to positively regulate their expression.</text>
</comment>
<dbReference type="CDD" id="cd00383">
    <property type="entry name" value="trans_reg_C"/>
    <property type="match status" value="1"/>
</dbReference>
<keyword evidence="3 10" id="KW-0597">Phosphoprotein</keyword>
<keyword evidence="15" id="KW-1185">Reference proteome</keyword>
<dbReference type="EMBL" id="BNCD01000016">
    <property type="protein sequence ID" value="GHH84614.1"/>
    <property type="molecule type" value="Genomic_DNA"/>
</dbReference>
<comment type="subcellular location">
    <subcellularLocation>
        <location evidence="1">Cytoplasm</location>
    </subcellularLocation>
</comment>
<dbReference type="Gene3D" id="3.40.50.2300">
    <property type="match status" value="1"/>
</dbReference>
<evidence type="ECO:0000256" key="11">
    <source>
        <dbReference type="PROSITE-ProRule" id="PRU01091"/>
    </source>
</evidence>
<keyword evidence="4" id="KW-0902">Two-component regulatory system</keyword>
<dbReference type="Gene3D" id="6.10.250.690">
    <property type="match status" value="1"/>
</dbReference>
<dbReference type="InterPro" id="IPR011006">
    <property type="entry name" value="CheY-like_superfamily"/>
</dbReference>
<evidence type="ECO:0000313" key="15">
    <source>
        <dbReference type="Proteomes" id="UP000603708"/>
    </source>
</evidence>
<evidence type="ECO:0000256" key="7">
    <source>
        <dbReference type="ARBA" id="ARBA00023163"/>
    </source>
</evidence>
<proteinExistence type="predicted"/>
<dbReference type="CDD" id="cd17620">
    <property type="entry name" value="REC_OmpR_KdpE-like"/>
    <property type="match status" value="1"/>
</dbReference>
<accession>A0A919GI98</accession>
<dbReference type="Pfam" id="PF00486">
    <property type="entry name" value="Trans_reg_C"/>
    <property type="match status" value="1"/>
</dbReference>
<reference evidence="14" key="1">
    <citation type="journal article" date="2014" name="Int. J. Syst. Evol. Microbiol.">
        <title>Complete genome sequence of Corynebacterium casei LMG S-19264T (=DSM 44701T), isolated from a smear-ripened cheese.</title>
        <authorList>
            <consortium name="US DOE Joint Genome Institute (JGI-PGF)"/>
            <person name="Walter F."/>
            <person name="Albersmeier A."/>
            <person name="Kalinowski J."/>
            <person name="Ruckert C."/>
        </authorList>
    </citation>
    <scope>NUCLEOTIDE SEQUENCE</scope>
    <source>
        <strain evidence="14">JCM 5069</strain>
    </source>
</reference>
<dbReference type="Gene3D" id="1.10.10.10">
    <property type="entry name" value="Winged helix-like DNA-binding domain superfamily/Winged helix DNA-binding domain"/>
    <property type="match status" value="1"/>
</dbReference>
<dbReference type="PANTHER" id="PTHR48111:SF50">
    <property type="entry name" value="KDP OPERON TRANSCRIPTIONAL REGULATORY PROTEIN KDPE"/>
    <property type="match status" value="1"/>
</dbReference>
<dbReference type="PROSITE" id="PS50110">
    <property type="entry name" value="RESPONSE_REGULATORY"/>
    <property type="match status" value="1"/>
</dbReference>
<keyword evidence="7" id="KW-0804">Transcription</keyword>
<dbReference type="SUPFAM" id="SSF52172">
    <property type="entry name" value="CheY-like"/>
    <property type="match status" value="1"/>
</dbReference>
<evidence type="ECO:0000259" key="12">
    <source>
        <dbReference type="PROSITE" id="PS50110"/>
    </source>
</evidence>
<dbReference type="SMART" id="SM00862">
    <property type="entry name" value="Trans_reg_C"/>
    <property type="match status" value="1"/>
</dbReference>
<gene>
    <name evidence="14" type="ORF">GCM10018793_49440</name>
</gene>
<dbReference type="FunFam" id="1.10.10.10:FF:000210">
    <property type="entry name" value="Winged-helix transcriptional response regulator KdpE"/>
    <property type="match status" value="1"/>
</dbReference>
<evidence type="ECO:0000256" key="6">
    <source>
        <dbReference type="ARBA" id="ARBA00023125"/>
    </source>
</evidence>
<evidence type="ECO:0000256" key="10">
    <source>
        <dbReference type="PROSITE-ProRule" id="PRU00169"/>
    </source>
</evidence>
<comment type="caution">
    <text evidence="14">The sequence shown here is derived from an EMBL/GenBank/DDBJ whole genome shotgun (WGS) entry which is preliminary data.</text>
</comment>
<evidence type="ECO:0000259" key="13">
    <source>
        <dbReference type="PROSITE" id="PS51755"/>
    </source>
</evidence>
<dbReference type="Proteomes" id="UP000603708">
    <property type="component" value="Unassembled WGS sequence"/>
</dbReference>
<protein>
    <recommendedName>
        <fullName evidence="9">Transcriptional regulatory protein KdpE</fullName>
    </recommendedName>
</protein>
<evidence type="ECO:0000256" key="4">
    <source>
        <dbReference type="ARBA" id="ARBA00023012"/>
    </source>
</evidence>
<keyword evidence="2" id="KW-0963">Cytoplasm</keyword>
<reference evidence="14" key="2">
    <citation type="submission" date="2020-09" db="EMBL/GenBank/DDBJ databases">
        <authorList>
            <person name="Sun Q."/>
            <person name="Ohkuma M."/>
        </authorList>
    </citation>
    <scope>NUCLEOTIDE SEQUENCE</scope>
    <source>
        <strain evidence="14">JCM 5069</strain>
    </source>
</reference>
<feature type="domain" description="Response regulatory" evidence="12">
    <location>
        <begin position="5"/>
        <end position="118"/>
    </location>
</feature>
<dbReference type="GO" id="GO:0005829">
    <property type="term" value="C:cytosol"/>
    <property type="evidence" value="ECO:0007669"/>
    <property type="project" value="TreeGrafter"/>
</dbReference>
<dbReference type="InterPro" id="IPR001789">
    <property type="entry name" value="Sig_transdc_resp-reg_receiver"/>
</dbReference>
<evidence type="ECO:0000256" key="8">
    <source>
        <dbReference type="ARBA" id="ARBA00057085"/>
    </source>
</evidence>
<dbReference type="GO" id="GO:0000987">
    <property type="term" value="F:cis-regulatory region sequence-specific DNA binding"/>
    <property type="evidence" value="ECO:0007669"/>
    <property type="project" value="UniProtKB-ARBA"/>
</dbReference>
<feature type="DNA-binding region" description="OmpR/PhoB-type" evidence="11">
    <location>
        <begin position="129"/>
        <end position="228"/>
    </location>
</feature>
<dbReference type="Pfam" id="PF00072">
    <property type="entry name" value="Response_reg"/>
    <property type="match status" value="1"/>
</dbReference>
<evidence type="ECO:0000256" key="2">
    <source>
        <dbReference type="ARBA" id="ARBA00022490"/>
    </source>
</evidence>